<evidence type="ECO:0000256" key="5">
    <source>
        <dbReference type="ARBA" id="ARBA00023136"/>
    </source>
</evidence>
<keyword evidence="4 6" id="KW-1133">Transmembrane helix</keyword>
<proteinExistence type="predicted"/>
<sequence length="529" mass="59260">MQNRQMKHVVRGAFILSLASLVTKILSAVYRVPFQNLVGNTGFYVYQQIYPLYGLGMTFALSGLPVFISKLIAQQKTAAERRTVLQYSCWLLIIMALVIFLILQFGKNWLARAMGDPQLAVLIGTVAWLFLLMPWLAISRGFFQGNFTMVPTALSQVVEQLIRVTVILAAAAWSLQTGWSVYKMGAWAMSGAIFGGIAASGVLLYYWHRWQKENAKLLPFNRMAFGKLTRRFLIEGGSLCLFTSLIILLQLLDSFTIKSNLVTAGLTEAAAKNWKGIYDRGQPLVQLGLVVATSLAATLLPSLSQALQKQQRHQFYRQAATMVRFSFAFSLAAAGGLIALMPGVNRLLFGSTQGDRTLMLYMLSIVLIALISGYNSVFQSLGEYRLPIWALTLGFLIKLGLNGWAVRRWQIFGASMVTVLALTVILSLIWWYSRPYVRQALFRHWFSLKLLFCVGSMMLVVTGLFFSIQHHWQLGRLAGGGVVLFCVAGGAVLFISLARWVRLFTTREWLSLPLGKQILRFFNVSREEK</sequence>
<evidence type="ECO:0000313" key="7">
    <source>
        <dbReference type="EMBL" id="KRM99711.1"/>
    </source>
</evidence>
<comment type="subcellular location">
    <subcellularLocation>
        <location evidence="1">Cell membrane</location>
        <topology evidence="1">Multi-pass membrane protein</topology>
    </subcellularLocation>
</comment>
<feature type="transmembrane region" description="Helical" evidence="6">
    <location>
        <begin position="118"/>
        <end position="137"/>
    </location>
</feature>
<comment type="caution">
    <text evidence="7">The sequence shown here is derived from an EMBL/GenBank/DDBJ whole genome shotgun (WGS) entry which is preliminary data.</text>
</comment>
<accession>A0A0R2D6M1</accession>
<evidence type="ECO:0000256" key="3">
    <source>
        <dbReference type="ARBA" id="ARBA00022692"/>
    </source>
</evidence>
<feature type="transmembrane region" description="Helical" evidence="6">
    <location>
        <begin position="480"/>
        <end position="501"/>
    </location>
</feature>
<dbReference type="InterPro" id="IPR024923">
    <property type="entry name" value="PG_synth_SpoVB"/>
</dbReference>
<keyword evidence="5 6" id="KW-0472">Membrane</keyword>
<feature type="transmembrane region" description="Helical" evidence="6">
    <location>
        <begin position="386"/>
        <end position="405"/>
    </location>
</feature>
<feature type="transmembrane region" description="Helical" evidence="6">
    <location>
        <begin position="232"/>
        <end position="252"/>
    </location>
</feature>
<reference evidence="7 8" key="1">
    <citation type="journal article" date="2015" name="Genome Announc.">
        <title>Expanding the biotechnology potential of lactobacilli through comparative genomics of 213 strains and associated genera.</title>
        <authorList>
            <person name="Sun Z."/>
            <person name="Harris H.M."/>
            <person name="McCann A."/>
            <person name="Guo C."/>
            <person name="Argimon S."/>
            <person name="Zhang W."/>
            <person name="Yang X."/>
            <person name="Jeffery I.B."/>
            <person name="Cooney J.C."/>
            <person name="Kagawa T.F."/>
            <person name="Liu W."/>
            <person name="Song Y."/>
            <person name="Salvetti E."/>
            <person name="Wrobel A."/>
            <person name="Rasinkangas P."/>
            <person name="Parkhill J."/>
            <person name="Rea M.C."/>
            <person name="O'Sullivan O."/>
            <person name="Ritari J."/>
            <person name="Douillard F.P."/>
            <person name="Paul Ross R."/>
            <person name="Yang R."/>
            <person name="Briner A.E."/>
            <person name="Felis G.E."/>
            <person name="de Vos W.M."/>
            <person name="Barrangou R."/>
            <person name="Klaenhammer T.R."/>
            <person name="Caufield P.W."/>
            <person name="Cui Y."/>
            <person name="Zhang H."/>
            <person name="O'Toole P.W."/>
        </authorList>
    </citation>
    <scope>NUCLEOTIDE SEQUENCE [LARGE SCALE GENOMIC DNA]</scope>
    <source>
        <strain evidence="7 8">DSM 20253</strain>
    </source>
</reference>
<feature type="transmembrane region" description="Helical" evidence="6">
    <location>
        <begin position="325"/>
        <end position="344"/>
    </location>
</feature>
<evidence type="ECO:0000256" key="2">
    <source>
        <dbReference type="ARBA" id="ARBA00022475"/>
    </source>
</evidence>
<dbReference type="PANTHER" id="PTHR30250:SF29">
    <property type="entry name" value="POLYSACCHARIDE BIOSYNTHESIS PROTEIN C-TERMINAL DOMAIN-CONTAINING PROTEIN"/>
    <property type="match status" value="1"/>
</dbReference>
<dbReference type="Proteomes" id="UP000051638">
    <property type="component" value="Unassembled WGS sequence"/>
</dbReference>
<keyword evidence="2" id="KW-1003">Cell membrane</keyword>
<dbReference type="InterPro" id="IPR050833">
    <property type="entry name" value="Poly_Biosynth_Transport"/>
</dbReference>
<dbReference type="InterPro" id="IPR002797">
    <property type="entry name" value="Polysacc_synth"/>
</dbReference>
<dbReference type="CDD" id="cd13124">
    <property type="entry name" value="MATE_SpoVB_like"/>
    <property type="match status" value="1"/>
</dbReference>
<dbReference type="OrthoDB" id="9775950at2"/>
<protein>
    <submittedName>
        <fullName evidence="7">Integral membrane protein</fullName>
    </submittedName>
</protein>
<name>A0A0R2D6M1_9LACO</name>
<gene>
    <name evidence="7" type="ORF">FC24_GL002014</name>
</gene>
<feature type="transmembrane region" description="Helical" evidence="6">
    <location>
        <begin position="84"/>
        <end position="106"/>
    </location>
</feature>
<evidence type="ECO:0000256" key="1">
    <source>
        <dbReference type="ARBA" id="ARBA00004651"/>
    </source>
</evidence>
<feature type="transmembrane region" description="Helical" evidence="6">
    <location>
        <begin position="284"/>
        <end position="304"/>
    </location>
</feature>
<feature type="transmembrane region" description="Helical" evidence="6">
    <location>
        <begin position="187"/>
        <end position="207"/>
    </location>
</feature>
<evidence type="ECO:0000256" key="4">
    <source>
        <dbReference type="ARBA" id="ARBA00022989"/>
    </source>
</evidence>
<feature type="transmembrane region" description="Helical" evidence="6">
    <location>
        <begin position="157"/>
        <end position="175"/>
    </location>
</feature>
<organism evidence="7 8">
    <name type="scientific">Loigolactobacillus rennini DSM 20253</name>
    <dbReference type="NCBI Taxonomy" id="1423796"/>
    <lineage>
        <taxon>Bacteria</taxon>
        <taxon>Bacillati</taxon>
        <taxon>Bacillota</taxon>
        <taxon>Bacilli</taxon>
        <taxon>Lactobacillales</taxon>
        <taxon>Lactobacillaceae</taxon>
        <taxon>Loigolactobacillus</taxon>
    </lineage>
</organism>
<evidence type="ECO:0000256" key="6">
    <source>
        <dbReference type="SAM" id="Phobius"/>
    </source>
</evidence>
<dbReference type="PATRIC" id="fig|1423796.3.peg.2043"/>
<dbReference type="Pfam" id="PF01943">
    <property type="entry name" value="Polysacc_synt"/>
    <property type="match status" value="1"/>
</dbReference>
<keyword evidence="3 6" id="KW-0812">Transmembrane</keyword>
<feature type="transmembrane region" description="Helical" evidence="6">
    <location>
        <begin position="51"/>
        <end position="72"/>
    </location>
</feature>
<feature type="transmembrane region" description="Helical" evidence="6">
    <location>
        <begin position="445"/>
        <end position="468"/>
    </location>
</feature>
<evidence type="ECO:0000313" key="8">
    <source>
        <dbReference type="Proteomes" id="UP000051638"/>
    </source>
</evidence>
<dbReference type="EMBL" id="AYYI01000007">
    <property type="protein sequence ID" value="KRM99711.1"/>
    <property type="molecule type" value="Genomic_DNA"/>
</dbReference>
<dbReference type="GO" id="GO:0005886">
    <property type="term" value="C:plasma membrane"/>
    <property type="evidence" value="ECO:0007669"/>
    <property type="project" value="UniProtKB-SubCell"/>
</dbReference>
<dbReference type="AlphaFoldDB" id="A0A0R2D6M1"/>
<dbReference type="STRING" id="1423796.FC24_GL002014"/>
<dbReference type="PANTHER" id="PTHR30250">
    <property type="entry name" value="PST FAMILY PREDICTED COLANIC ACID TRANSPORTER"/>
    <property type="match status" value="1"/>
</dbReference>
<feature type="transmembrane region" description="Helical" evidence="6">
    <location>
        <begin position="356"/>
        <end position="374"/>
    </location>
</feature>
<feature type="transmembrane region" description="Helical" evidence="6">
    <location>
        <begin position="411"/>
        <end position="433"/>
    </location>
</feature>
<keyword evidence="8" id="KW-1185">Reference proteome</keyword>
<dbReference type="RefSeq" id="WP_057873101.1">
    <property type="nucleotide sequence ID" value="NZ_AYYI01000007.1"/>
</dbReference>